<keyword evidence="3" id="KW-1185">Reference proteome</keyword>
<dbReference type="Proteomes" id="UP000299102">
    <property type="component" value="Unassembled WGS sequence"/>
</dbReference>
<feature type="region of interest" description="Disordered" evidence="1">
    <location>
        <begin position="95"/>
        <end position="122"/>
    </location>
</feature>
<name>A0A4C1Z9Z9_EUMVA</name>
<sequence length="145" mass="16503">MLGRSRRSEFYANETEQWRLKRKGIERTLIQNMKSNFISLQRGRETSATRRPLSRPRVPRACACARTNVQTSVCSSTRVRRSIEVVKWRPAIAARGQSAGRNQRRDHRQGQRSHVAAASGSTKIRTALHGDIETKNEIIGISTLY</sequence>
<evidence type="ECO:0000256" key="1">
    <source>
        <dbReference type="SAM" id="MobiDB-lite"/>
    </source>
</evidence>
<dbReference type="EMBL" id="BGZK01001623">
    <property type="protein sequence ID" value="GBP83477.1"/>
    <property type="molecule type" value="Genomic_DNA"/>
</dbReference>
<accession>A0A4C1Z9Z9</accession>
<dbReference type="AlphaFoldDB" id="A0A4C1Z9Z9"/>
<evidence type="ECO:0000313" key="2">
    <source>
        <dbReference type="EMBL" id="GBP83477.1"/>
    </source>
</evidence>
<evidence type="ECO:0000313" key="3">
    <source>
        <dbReference type="Proteomes" id="UP000299102"/>
    </source>
</evidence>
<comment type="caution">
    <text evidence="2">The sequence shown here is derived from an EMBL/GenBank/DDBJ whole genome shotgun (WGS) entry which is preliminary data.</text>
</comment>
<reference evidence="2 3" key="1">
    <citation type="journal article" date="2019" name="Commun. Biol.">
        <title>The bagworm genome reveals a unique fibroin gene that provides high tensile strength.</title>
        <authorList>
            <person name="Kono N."/>
            <person name="Nakamura H."/>
            <person name="Ohtoshi R."/>
            <person name="Tomita M."/>
            <person name="Numata K."/>
            <person name="Arakawa K."/>
        </authorList>
    </citation>
    <scope>NUCLEOTIDE SEQUENCE [LARGE SCALE GENOMIC DNA]</scope>
</reference>
<feature type="compositionally biased region" description="Basic residues" evidence="1">
    <location>
        <begin position="102"/>
        <end position="111"/>
    </location>
</feature>
<gene>
    <name evidence="2" type="ORF">EVAR_65123_1</name>
</gene>
<proteinExistence type="predicted"/>
<organism evidence="2 3">
    <name type="scientific">Eumeta variegata</name>
    <name type="common">Bagworm moth</name>
    <name type="synonym">Eumeta japonica</name>
    <dbReference type="NCBI Taxonomy" id="151549"/>
    <lineage>
        <taxon>Eukaryota</taxon>
        <taxon>Metazoa</taxon>
        <taxon>Ecdysozoa</taxon>
        <taxon>Arthropoda</taxon>
        <taxon>Hexapoda</taxon>
        <taxon>Insecta</taxon>
        <taxon>Pterygota</taxon>
        <taxon>Neoptera</taxon>
        <taxon>Endopterygota</taxon>
        <taxon>Lepidoptera</taxon>
        <taxon>Glossata</taxon>
        <taxon>Ditrysia</taxon>
        <taxon>Tineoidea</taxon>
        <taxon>Psychidae</taxon>
        <taxon>Oiketicinae</taxon>
        <taxon>Eumeta</taxon>
    </lineage>
</organism>
<protein>
    <submittedName>
        <fullName evidence="2">Uncharacterized protein</fullName>
    </submittedName>
</protein>